<comment type="caution">
    <text evidence="3">The sequence shown here is derived from an EMBL/GenBank/DDBJ whole genome shotgun (WGS) entry which is preliminary data.</text>
</comment>
<evidence type="ECO:0000313" key="3">
    <source>
        <dbReference type="EMBL" id="KAK3051221.1"/>
    </source>
</evidence>
<feature type="transmembrane region" description="Helical" evidence="2">
    <location>
        <begin position="107"/>
        <end position="128"/>
    </location>
</feature>
<sequence>MIPVSHYRKLIDFYAPDESSKPLEAGQAPRLKPVPRFSRQHRDSIKGSVATTSEDPERGEDLVMETAPAPSTGAATHPSVDPEKGEAAGPDPLPDSARDSYDNRANLIADLSIIPPLFVGTPIVMILYERGHDFCSEAWPAFLLGLVVAGFCFPAFCVYMSLLGKYEDRFPKFPVFHLSVPFFLLRCAFVHMVSATSCAKRE</sequence>
<protein>
    <submittedName>
        <fullName evidence="3">Uncharacterized protein</fullName>
    </submittedName>
</protein>
<keyword evidence="2" id="KW-0472">Membrane</keyword>
<organism evidence="3 4">
    <name type="scientific">Extremus antarcticus</name>
    <dbReference type="NCBI Taxonomy" id="702011"/>
    <lineage>
        <taxon>Eukaryota</taxon>
        <taxon>Fungi</taxon>
        <taxon>Dikarya</taxon>
        <taxon>Ascomycota</taxon>
        <taxon>Pezizomycotina</taxon>
        <taxon>Dothideomycetes</taxon>
        <taxon>Dothideomycetidae</taxon>
        <taxon>Mycosphaerellales</taxon>
        <taxon>Extremaceae</taxon>
        <taxon>Extremus</taxon>
    </lineage>
</organism>
<evidence type="ECO:0000313" key="4">
    <source>
        <dbReference type="Proteomes" id="UP001271007"/>
    </source>
</evidence>
<gene>
    <name evidence="3" type="ORF">LTR09_007617</name>
</gene>
<dbReference type="AlphaFoldDB" id="A0AAJ0GAW1"/>
<feature type="region of interest" description="Disordered" evidence="1">
    <location>
        <begin position="15"/>
        <end position="96"/>
    </location>
</feature>
<evidence type="ECO:0000256" key="1">
    <source>
        <dbReference type="SAM" id="MobiDB-lite"/>
    </source>
</evidence>
<keyword evidence="2" id="KW-0812">Transmembrane</keyword>
<evidence type="ECO:0000256" key="2">
    <source>
        <dbReference type="SAM" id="Phobius"/>
    </source>
</evidence>
<feature type="transmembrane region" description="Helical" evidence="2">
    <location>
        <begin position="140"/>
        <end position="163"/>
    </location>
</feature>
<dbReference type="Proteomes" id="UP001271007">
    <property type="component" value="Unassembled WGS sequence"/>
</dbReference>
<feature type="transmembrane region" description="Helical" evidence="2">
    <location>
        <begin position="175"/>
        <end position="194"/>
    </location>
</feature>
<accession>A0AAJ0GAW1</accession>
<reference evidence="3" key="1">
    <citation type="submission" date="2023-04" db="EMBL/GenBank/DDBJ databases">
        <title>Black Yeasts Isolated from many extreme environments.</title>
        <authorList>
            <person name="Coleine C."/>
            <person name="Stajich J.E."/>
            <person name="Selbmann L."/>
        </authorList>
    </citation>
    <scope>NUCLEOTIDE SEQUENCE</scope>
    <source>
        <strain evidence="3">CCFEE 5312</strain>
    </source>
</reference>
<keyword evidence="4" id="KW-1185">Reference proteome</keyword>
<name>A0AAJ0GAW1_9PEZI</name>
<dbReference type="EMBL" id="JAWDJX010000027">
    <property type="protein sequence ID" value="KAK3051221.1"/>
    <property type="molecule type" value="Genomic_DNA"/>
</dbReference>
<keyword evidence="2" id="KW-1133">Transmembrane helix</keyword>
<proteinExistence type="predicted"/>